<keyword evidence="2" id="KW-1185">Reference proteome</keyword>
<gene>
    <name evidence="1" type="ORF">RPERSI_LOCUS21561</name>
</gene>
<dbReference type="EMBL" id="CAJVQC010063432">
    <property type="protein sequence ID" value="CAG8803642.1"/>
    <property type="molecule type" value="Genomic_DNA"/>
</dbReference>
<organism evidence="1 2">
    <name type="scientific">Racocetra persica</name>
    <dbReference type="NCBI Taxonomy" id="160502"/>
    <lineage>
        <taxon>Eukaryota</taxon>
        <taxon>Fungi</taxon>
        <taxon>Fungi incertae sedis</taxon>
        <taxon>Mucoromycota</taxon>
        <taxon>Glomeromycotina</taxon>
        <taxon>Glomeromycetes</taxon>
        <taxon>Diversisporales</taxon>
        <taxon>Gigasporaceae</taxon>
        <taxon>Racocetra</taxon>
    </lineage>
</organism>
<comment type="caution">
    <text evidence="1">The sequence shown here is derived from an EMBL/GenBank/DDBJ whole genome shotgun (WGS) entry which is preliminary data.</text>
</comment>
<sequence>MSQSSRPQRLCTNCQTRHRRCERLSERDVCTYCRRYGLDCITTPGRRRGRRPRSPGTTEAFYSFEIVMSFVGQRQMPDDQNIESINSYEPSLRITEALINQELTLTNLFLKLPDHLLTKNHIKSSKYYTN</sequence>
<protein>
    <submittedName>
        <fullName evidence="1">16845_t:CDS:1</fullName>
    </submittedName>
</protein>
<name>A0ACA9RQY8_9GLOM</name>
<proteinExistence type="predicted"/>
<evidence type="ECO:0000313" key="1">
    <source>
        <dbReference type="EMBL" id="CAG8803642.1"/>
    </source>
</evidence>
<dbReference type="Proteomes" id="UP000789920">
    <property type="component" value="Unassembled WGS sequence"/>
</dbReference>
<accession>A0ACA9RQY8</accession>
<evidence type="ECO:0000313" key="2">
    <source>
        <dbReference type="Proteomes" id="UP000789920"/>
    </source>
</evidence>
<reference evidence="1" key="1">
    <citation type="submission" date="2021-06" db="EMBL/GenBank/DDBJ databases">
        <authorList>
            <person name="Kallberg Y."/>
            <person name="Tangrot J."/>
            <person name="Rosling A."/>
        </authorList>
    </citation>
    <scope>NUCLEOTIDE SEQUENCE</scope>
    <source>
        <strain evidence="1">MA461A</strain>
    </source>
</reference>